<comment type="caution">
    <text evidence="3">The sequence shown here is derived from an EMBL/GenBank/DDBJ whole genome shotgun (WGS) entry which is preliminary data.</text>
</comment>
<evidence type="ECO:0000256" key="1">
    <source>
        <dbReference type="SAM" id="MobiDB-lite"/>
    </source>
</evidence>
<feature type="compositionally biased region" description="Acidic residues" evidence="1">
    <location>
        <begin position="314"/>
        <end position="328"/>
    </location>
</feature>
<protein>
    <recommendedName>
        <fullName evidence="2">DUF6532 domain-containing protein</fullName>
    </recommendedName>
</protein>
<dbReference type="AlphaFoldDB" id="A0A8H8CNU8"/>
<feature type="compositionally biased region" description="Basic residues" evidence="1">
    <location>
        <begin position="223"/>
        <end position="237"/>
    </location>
</feature>
<feature type="compositionally biased region" description="Polar residues" evidence="1">
    <location>
        <begin position="298"/>
        <end position="313"/>
    </location>
</feature>
<accession>A0A8H8CNU8</accession>
<feature type="compositionally biased region" description="Polar residues" evidence="1">
    <location>
        <begin position="344"/>
        <end position="366"/>
    </location>
</feature>
<feature type="region of interest" description="Disordered" evidence="1">
    <location>
        <begin position="138"/>
        <end position="270"/>
    </location>
</feature>
<reference evidence="3" key="1">
    <citation type="submission" date="2021-02" db="EMBL/GenBank/DDBJ databases">
        <title>Psilocybe cubensis genome.</title>
        <authorList>
            <person name="Mckernan K.J."/>
            <person name="Crawford S."/>
            <person name="Trippe A."/>
            <person name="Kane L.T."/>
            <person name="Mclaughlin S."/>
        </authorList>
    </citation>
    <scope>NUCLEOTIDE SEQUENCE [LARGE SCALE GENOMIC DNA]</scope>
    <source>
        <strain evidence="3">MGC-MH-2018</strain>
    </source>
</reference>
<feature type="domain" description="DUF6532" evidence="2">
    <location>
        <begin position="454"/>
        <end position="599"/>
    </location>
</feature>
<dbReference type="InterPro" id="IPR045341">
    <property type="entry name" value="DUF6532"/>
</dbReference>
<organism evidence="3">
    <name type="scientific">Psilocybe cubensis</name>
    <name type="common">Psychedelic mushroom</name>
    <name type="synonym">Stropharia cubensis</name>
    <dbReference type="NCBI Taxonomy" id="181762"/>
    <lineage>
        <taxon>Eukaryota</taxon>
        <taxon>Fungi</taxon>
        <taxon>Dikarya</taxon>
        <taxon>Basidiomycota</taxon>
        <taxon>Agaricomycotina</taxon>
        <taxon>Agaricomycetes</taxon>
        <taxon>Agaricomycetidae</taxon>
        <taxon>Agaricales</taxon>
        <taxon>Agaricineae</taxon>
        <taxon>Strophariaceae</taxon>
        <taxon>Psilocybe</taxon>
    </lineage>
</organism>
<proteinExistence type="predicted"/>
<feature type="region of interest" description="Disordered" evidence="1">
    <location>
        <begin position="1"/>
        <end position="51"/>
    </location>
</feature>
<feature type="compositionally biased region" description="Polar residues" evidence="1">
    <location>
        <begin position="1"/>
        <end position="10"/>
    </location>
</feature>
<dbReference type="Pfam" id="PF20149">
    <property type="entry name" value="DUF6532"/>
    <property type="match status" value="1"/>
</dbReference>
<feature type="region of interest" description="Disordered" evidence="1">
    <location>
        <begin position="292"/>
        <end position="328"/>
    </location>
</feature>
<feature type="compositionally biased region" description="Acidic residues" evidence="1">
    <location>
        <begin position="197"/>
        <end position="215"/>
    </location>
</feature>
<evidence type="ECO:0000313" key="3">
    <source>
        <dbReference type="EMBL" id="KAG5173327.1"/>
    </source>
</evidence>
<feature type="region of interest" description="Disordered" evidence="1">
    <location>
        <begin position="76"/>
        <end position="106"/>
    </location>
</feature>
<dbReference type="EMBL" id="JAFIQS010000002">
    <property type="protein sequence ID" value="KAG5173327.1"/>
    <property type="molecule type" value="Genomic_DNA"/>
</dbReference>
<gene>
    <name evidence="3" type="ORF">JR316_002839</name>
</gene>
<name>A0A8H8CNU8_PSICU</name>
<evidence type="ECO:0000259" key="2">
    <source>
        <dbReference type="Pfam" id="PF20149"/>
    </source>
</evidence>
<sequence length="685" mass="76405">MQQPTLQNLNHSHHIRRHPDTSHTSLMPPKKNAVVLSGPPRRSSRKVDDAPVIKLAEPSNSTANQDTDRRSTLRVVRNPNPGIADAPRPKRTSEEVAKEKKNQQTEQRRLALLRNASIQKAAAIEDQLLQEENSLKDDSFSDSRTHLSKASFDSLPDQGTTLDLPGHGDNDEVPLTSGDISSGGGSDDEYIDKGYIESEDSDDLDDGEGLDDDAELAQATSKGSRKEKRGRLRKQVNAHRLSDKNQEPSVGNKRKGQTTQPSKPAKIKKANVCGIREDWNEETYEEHFDLMPDMGQSLPPSSNASGTSGTSDMEVNDEDEDDVENINGISDDEREVVERRGILVSNTSNSRGKSSIPTSNPASTGRSLAKVEATTSVPTYIPPASLDGRLKRKQEIRAKVDLPSELRLSYDEQFSPMLRELIGIINPWERPSEQQVLDVWHKVFPDVPLEGWLKTVVTKLVENNIYNWRTKLAQTASTCFERSIIPAMEDRSKSGIAEWCKWALSGDYKCRPFYYLSYEEGDDQINATGIFQHPLILSTLAYHYSSISAIHSSARRDDKPVGALIMAIQASHRAISHWLTGEYQKIQRPLGDFSKDNWGDNLTRDPKYYPTLSPGLVQESKATSNLLRVVNKLTDKRWEKIIQGAMQATRRHKSITIQTIAPAAPDAVEEPLSDFSIVDNDNDSD</sequence>
<feature type="region of interest" description="Disordered" evidence="1">
    <location>
        <begin position="344"/>
        <end position="368"/>
    </location>
</feature>
<feature type="compositionally biased region" description="Basic and acidic residues" evidence="1">
    <location>
        <begin position="87"/>
        <end position="106"/>
    </location>
</feature>